<sequence length="272" mass="31266">MRPAVHILIGILVGWLLSHLWGYVKGNDRDFIVSPALPALSPITSTSPSPFDTIYYFYKAVEEGNEEKVRELVTPELWSHLKEEGFLQQWQARKNMEPGLRFVLFLVAEQNVDEEAGRAWARGQAEWDSPRKGIISSEETIRLLRFGNTWKIAAIESESPVYTADEFYRAIQRGDWNRVRSLVDPDYWRRLSSAGIISALKKDRQASSAGVYLVFYINDYGLVDKDTAWVQGDVIWHPLTTKSFETPATLSLRKTRKGWIITHIAGHWEIRK</sequence>
<organism evidence="1 2">
    <name type="scientific">Thermanaeromonas toyohensis ToBE</name>
    <dbReference type="NCBI Taxonomy" id="698762"/>
    <lineage>
        <taxon>Bacteria</taxon>
        <taxon>Bacillati</taxon>
        <taxon>Bacillota</taxon>
        <taxon>Clostridia</taxon>
        <taxon>Neomoorellales</taxon>
        <taxon>Neomoorellaceae</taxon>
        <taxon>Thermanaeromonas</taxon>
    </lineage>
</organism>
<dbReference type="Proteomes" id="UP000192569">
    <property type="component" value="Chromosome I"/>
</dbReference>
<dbReference type="SUPFAM" id="SSF54427">
    <property type="entry name" value="NTF2-like"/>
    <property type="match status" value="1"/>
</dbReference>
<dbReference type="InterPro" id="IPR032710">
    <property type="entry name" value="NTF2-like_dom_sf"/>
</dbReference>
<gene>
    <name evidence="1" type="ORF">SAMN00808754_2016</name>
</gene>
<evidence type="ECO:0000313" key="1">
    <source>
        <dbReference type="EMBL" id="SMB97894.1"/>
    </source>
</evidence>
<protein>
    <submittedName>
        <fullName evidence="1">Uncharacterized protein</fullName>
    </submittedName>
</protein>
<dbReference type="AlphaFoldDB" id="A0A1W1VYG8"/>
<dbReference type="EMBL" id="LT838272">
    <property type="protein sequence ID" value="SMB97894.1"/>
    <property type="molecule type" value="Genomic_DNA"/>
</dbReference>
<dbReference type="STRING" id="698762.SAMN00808754_2016"/>
<keyword evidence="2" id="KW-1185">Reference proteome</keyword>
<name>A0A1W1VYG8_9FIRM</name>
<dbReference type="OrthoDB" id="1724570at2"/>
<reference evidence="1 2" key="1">
    <citation type="submission" date="2017-04" db="EMBL/GenBank/DDBJ databases">
        <authorList>
            <person name="Afonso C.L."/>
            <person name="Miller P.J."/>
            <person name="Scott M.A."/>
            <person name="Spackman E."/>
            <person name="Goraichik I."/>
            <person name="Dimitrov K.M."/>
            <person name="Suarez D.L."/>
            <person name="Swayne D.E."/>
        </authorList>
    </citation>
    <scope>NUCLEOTIDE SEQUENCE [LARGE SCALE GENOMIC DNA]</scope>
    <source>
        <strain evidence="1 2">ToBE</strain>
    </source>
</reference>
<dbReference type="RefSeq" id="WP_084665593.1">
    <property type="nucleotide sequence ID" value="NZ_LT838272.1"/>
</dbReference>
<accession>A0A1W1VYG8</accession>
<proteinExistence type="predicted"/>
<evidence type="ECO:0000313" key="2">
    <source>
        <dbReference type="Proteomes" id="UP000192569"/>
    </source>
</evidence>